<organism evidence="1 2">
    <name type="scientific">Phialocephala subalpina</name>
    <dbReference type="NCBI Taxonomy" id="576137"/>
    <lineage>
        <taxon>Eukaryota</taxon>
        <taxon>Fungi</taxon>
        <taxon>Dikarya</taxon>
        <taxon>Ascomycota</taxon>
        <taxon>Pezizomycotina</taxon>
        <taxon>Leotiomycetes</taxon>
        <taxon>Helotiales</taxon>
        <taxon>Mollisiaceae</taxon>
        <taxon>Phialocephala</taxon>
        <taxon>Phialocephala fortinii species complex</taxon>
    </lineage>
</organism>
<evidence type="ECO:0000313" key="1">
    <source>
        <dbReference type="EMBL" id="CZR61628.1"/>
    </source>
</evidence>
<dbReference type="Proteomes" id="UP000184330">
    <property type="component" value="Unassembled WGS sequence"/>
</dbReference>
<gene>
    <name evidence="1" type="ORF">PAC_11525</name>
</gene>
<dbReference type="OrthoDB" id="3517218at2759"/>
<dbReference type="STRING" id="576137.A0A1L7X9B0"/>
<dbReference type="SUPFAM" id="SSF48371">
    <property type="entry name" value="ARM repeat"/>
    <property type="match status" value="1"/>
</dbReference>
<dbReference type="EMBL" id="FJOG01000018">
    <property type="protein sequence ID" value="CZR61628.1"/>
    <property type="molecule type" value="Genomic_DNA"/>
</dbReference>
<evidence type="ECO:0000313" key="2">
    <source>
        <dbReference type="Proteomes" id="UP000184330"/>
    </source>
</evidence>
<dbReference type="Gene3D" id="1.25.10.10">
    <property type="entry name" value="Leucine-rich Repeat Variant"/>
    <property type="match status" value="1"/>
</dbReference>
<reference evidence="1 2" key="1">
    <citation type="submission" date="2016-03" db="EMBL/GenBank/DDBJ databases">
        <authorList>
            <person name="Ploux O."/>
        </authorList>
    </citation>
    <scope>NUCLEOTIDE SEQUENCE [LARGE SCALE GENOMIC DNA]</scope>
    <source>
        <strain evidence="1 2">UAMH 11012</strain>
    </source>
</reference>
<dbReference type="AlphaFoldDB" id="A0A1L7X9B0"/>
<protein>
    <submittedName>
        <fullName evidence="1">Uncharacterized protein</fullName>
    </submittedName>
</protein>
<keyword evidence="2" id="KW-1185">Reference proteome</keyword>
<dbReference type="InterPro" id="IPR016024">
    <property type="entry name" value="ARM-type_fold"/>
</dbReference>
<accession>A0A1L7X9B0</accession>
<sequence>MPCSPGTCDRVLRTVHNYSILRLASAAVAQHDETSALNISQLLRSLFFTSQSTTKTSSWTSSATQSRTNEIVRTTINNLADASSYDHQAWALEACYGSRDITIAKQALASPSRYLKKRALNLIGLLGTDDEFLAALKSAPPYLQTHTSRRFRDARRHRQRLHVIEAFLEDLEQTNSDPSLFRSLLPLGSREILDRNLKGLIDHFSLIDWSHLAKYYPVVTQKFIQDWVDRSNEDDEQLGDTINHLLVQWLAHEYDFDYAVAIFKVGLKKISMSRLLDKTLVAKRPEKVFQIILDHDEEAQEHIIERMETKTLRQLPLPQFLKLFERYPDIIDSWNSPNSFDDLTFEQRKALYPIVKVGWRNQGGILDRISLEKLPTEDRIKEARRHMTSSKFVAKPEGKIKYIAMLPWDEAMELQTPFLRSSDADIRSEALKCQIAAAKFDDSHLSDALKMALARKNEQDPVKKEIVAGLVEIPASRWKGIHLNDLEAILRNLLDTSDTSTATLYSMTELVTRILSFHPPWASKQLRIIVNERGPHIRPFELAGVNAVDSVIAHVAQEFSPILMKLRNRKDISGIRDLQNIISAFSKYCKYWPELMDTCQKVLNDPKMENIHWSMIDVLKKNQPRTWTRIIPSLFQEKREKALTNGKVVDHIHLRQQNFLWNYLKAEGDISAARREALKANVGTSRYGFWRWTQSQQDTFAEILIEEIKNEDLESDKKLANVKQLSALAFVDAKHLIELANNNEHPIIQETALRSLGKLDAGQGVPVLVEALSDKRARIAIYALRTVLEAMAKADVFSLLKSVSLTRVTVAKETLRLIGDLKTDEAFKYLLERGNDNLHADVRLALFKGLLSYTDRDETWTFFQRTAEDPEPDIAKIVATVPEDGLSTHSKELLLKLLFQLLAHPDPVVRVHALKRCGVHPLHDPDNLLAPRLFELVLSTIEDEAEAASVAIFKTYATSNVELIGDTYRKLLKHRKTLQVFHGEYWFVALGRKKNFNPVTHMILKVLKEDRFSVKMRVKLMFEALYWDEIRPYLFEIVPELHADALVEMEGAIEDNMSRWKRSKDSLLDAELEMVKSEDERARRLALSLLIGGVDEDKGWTRAERDRLEKYRKDPSPLVAEKAWEFEIDEEGNELDGEKEE</sequence>
<proteinExistence type="predicted"/>
<name>A0A1L7X9B0_9HELO</name>
<dbReference type="InterPro" id="IPR011989">
    <property type="entry name" value="ARM-like"/>
</dbReference>